<dbReference type="Proteomes" id="UP000093807">
    <property type="component" value="Unassembled WGS sequence"/>
</dbReference>
<protein>
    <submittedName>
        <fullName evidence="1">Uncharacterized protein</fullName>
    </submittedName>
</protein>
<gene>
    <name evidence="1" type="ORF">FLB_22150</name>
</gene>
<dbReference type="EMBL" id="JMTM01000060">
    <property type="protein sequence ID" value="OAZ03426.1"/>
    <property type="molecule type" value="Genomic_DNA"/>
</dbReference>
<accession>A0A199XQ93</accession>
<reference evidence="1 2" key="1">
    <citation type="submission" date="2016-06" db="EMBL/GenBank/DDBJ databases">
        <title>Draft genome sequence of Flavobacterium succinicans strain DD5b.</title>
        <authorList>
            <person name="Poehlein A."/>
            <person name="Daniel R."/>
            <person name="Simeonova D.D."/>
        </authorList>
    </citation>
    <scope>NUCLEOTIDE SEQUENCE [LARGE SCALE GENOMIC DNA]</scope>
    <source>
        <strain evidence="1 2">DD5b</strain>
    </source>
</reference>
<name>A0A199XQ93_9FLAO</name>
<dbReference type="AlphaFoldDB" id="A0A199XQ93"/>
<evidence type="ECO:0000313" key="2">
    <source>
        <dbReference type="Proteomes" id="UP000093807"/>
    </source>
</evidence>
<sequence length="58" mass="6698">MRCFSFTKVTSIGLKQQAERGLYIGYLEFKNHSNGLLIKLKLLFGIVDKTENRCYLPT</sequence>
<comment type="caution">
    <text evidence="1">The sequence shown here is derived from an EMBL/GenBank/DDBJ whole genome shotgun (WGS) entry which is preliminary data.</text>
</comment>
<dbReference type="PATRIC" id="fig|29536.5.peg.2311"/>
<proteinExistence type="predicted"/>
<organism evidence="1 2">
    <name type="scientific">Flavobacterium succinicans</name>
    <dbReference type="NCBI Taxonomy" id="29536"/>
    <lineage>
        <taxon>Bacteria</taxon>
        <taxon>Pseudomonadati</taxon>
        <taxon>Bacteroidota</taxon>
        <taxon>Flavobacteriia</taxon>
        <taxon>Flavobacteriales</taxon>
        <taxon>Flavobacteriaceae</taxon>
        <taxon>Flavobacterium</taxon>
    </lineage>
</organism>
<evidence type="ECO:0000313" key="1">
    <source>
        <dbReference type="EMBL" id="OAZ03426.1"/>
    </source>
</evidence>
<keyword evidence="2" id="KW-1185">Reference proteome</keyword>